<dbReference type="InterPro" id="IPR001958">
    <property type="entry name" value="Tet-R_TetA/multi-R_MdtG-like"/>
</dbReference>
<evidence type="ECO:0000259" key="9">
    <source>
        <dbReference type="PROSITE" id="PS50850"/>
    </source>
</evidence>
<reference evidence="10 11" key="1">
    <citation type="submission" date="2016-09" db="EMBL/GenBank/DDBJ databases">
        <title>Rhizobium sp. nov., a novel species isolated from the rice rhizosphere.</title>
        <authorList>
            <person name="Zhao J."/>
            <person name="Zhang X."/>
        </authorList>
    </citation>
    <scope>NUCLEOTIDE SEQUENCE [LARGE SCALE GENOMIC DNA]</scope>
    <source>
        <strain evidence="10 11">1.7048</strain>
    </source>
</reference>
<dbReference type="OrthoDB" id="9800416at2"/>
<evidence type="ECO:0000256" key="4">
    <source>
        <dbReference type="ARBA" id="ARBA00022475"/>
    </source>
</evidence>
<feature type="transmembrane region" description="Helical" evidence="8">
    <location>
        <begin position="170"/>
        <end position="188"/>
    </location>
</feature>
<keyword evidence="11" id="KW-1185">Reference proteome</keyword>
<dbReference type="GO" id="GO:1990961">
    <property type="term" value="P:xenobiotic detoxification by transmembrane export across the plasma membrane"/>
    <property type="evidence" value="ECO:0007669"/>
    <property type="project" value="InterPro"/>
</dbReference>
<proteinExistence type="inferred from homology"/>
<feature type="transmembrane region" description="Helical" evidence="8">
    <location>
        <begin position="138"/>
        <end position="158"/>
    </location>
</feature>
<organism evidence="10 11">
    <name type="scientific">Xaviernesmea oryzae</name>
    <dbReference type="NCBI Taxonomy" id="464029"/>
    <lineage>
        <taxon>Bacteria</taxon>
        <taxon>Pseudomonadati</taxon>
        <taxon>Pseudomonadota</taxon>
        <taxon>Alphaproteobacteria</taxon>
        <taxon>Hyphomicrobiales</taxon>
        <taxon>Rhizobiaceae</taxon>
        <taxon>Rhizobium/Agrobacterium group</taxon>
        <taxon>Xaviernesmea</taxon>
    </lineage>
</organism>
<feature type="transmembrane region" description="Helical" evidence="8">
    <location>
        <begin position="53"/>
        <end position="74"/>
    </location>
</feature>
<dbReference type="InterPro" id="IPR036259">
    <property type="entry name" value="MFS_trans_sf"/>
</dbReference>
<evidence type="ECO:0000256" key="6">
    <source>
        <dbReference type="ARBA" id="ARBA00022989"/>
    </source>
</evidence>
<keyword evidence="7 8" id="KW-0472">Membrane</keyword>
<dbReference type="Proteomes" id="UP000186364">
    <property type="component" value="Unassembled WGS sequence"/>
</dbReference>
<feature type="transmembrane region" description="Helical" evidence="8">
    <location>
        <begin position="339"/>
        <end position="364"/>
    </location>
</feature>
<feature type="transmembrane region" description="Helical" evidence="8">
    <location>
        <begin position="81"/>
        <end position="101"/>
    </location>
</feature>
<evidence type="ECO:0000256" key="8">
    <source>
        <dbReference type="RuleBase" id="RU365088"/>
    </source>
</evidence>
<dbReference type="Pfam" id="PF07690">
    <property type="entry name" value="MFS_1"/>
    <property type="match status" value="1"/>
</dbReference>
<dbReference type="CDD" id="cd17320">
    <property type="entry name" value="MFS_MdfA_MDR_like"/>
    <property type="match status" value="1"/>
</dbReference>
<dbReference type="InterPro" id="IPR004812">
    <property type="entry name" value="Efflux_drug-R_Bcr/CmlA"/>
</dbReference>
<keyword evidence="6 8" id="KW-1133">Transmembrane helix</keyword>
<dbReference type="EMBL" id="MKIP01000054">
    <property type="protein sequence ID" value="OLP58967.1"/>
    <property type="molecule type" value="Genomic_DNA"/>
</dbReference>
<feature type="transmembrane region" description="Helical" evidence="8">
    <location>
        <begin position="216"/>
        <end position="236"/>
    </location>
</feature>
<dbReference type="Gene3D" id="1.20.1720.10">
    <property type="entry name" value="Multidrug resistance protein D"/>
    <property type="match status" value="1"/>
</dbReference>
<evidence type="ECO:0000256" key="3">
    <source>
        <dbReference type="ARBA" id="ARBA00022448"/>
    </source>
</evidence>
<dbReference type="SUPFAM" id="SSF103473">
    <property type="entry name" value="MFS general substrate transporter"/>
    <property type="match status" value="1"/>
</dbReference>
<keyword evidence="5 8" id="KW-0812">Transmembrane</keyword>
<feature type="transmembrane region" description="Helical" evidence="8">
    <location>
        <begin position="248"/>
        <end position="269"/>
    </location>
</feature>
<feature type="transmembrane region" description="Helical" evidence="8">
    <location>
        <begin position="107"/>
        <end position="126"/>
    </location>
</feature>
<dbReference type="PANTHER" id="PTHR23502:SF132">
    <property type="entry name" value="POLYAMINE TRANSPORTER 2-RELATED"/>
    <property type="match status" value="1"/>
</dbReference>
<evidence type="ECO:0000313" key="10">
    <source>
        <dbReference type="EMBL" id="OLP58967.1"/>
    </source>
</evidence>
<accession>A0A1Q9AU63</accession>
<evidence type="ECO:0000256" key="2">
    <source>
        <dbReference type="ARBA" id="ARBA00006236"/>
    </source>
</evidence>
<evidence type="ECO:0000256" key="1">
    <source>
        <dbReference type="ARBA" id="ARBA00004651"/>
    </source>
</evidence>
<feature type="domain" description="Major facilitator superfamily (MFS) profile" evidence="9">
    <location>
        <begin position="14"/>
        <end position="395"/>
    </location>
</feature>
<comment type="similarity">
    <text evidence="2 8">Belongs to the major facilitator superfamily. Bcr/CmlA family.</text>
</comment>
<feature type="transmembrane region" description="Helical" evidence="8">
    <location>
        <begin position="370"/>
        <end position="390"/>
    </location>
</feature>
<keyword evidence="4" id="KW-1003">Cell membrane</keyword>
<comment type="subcellular location">
    <subcellularLocation>
        <location evidence="8">Cell inner membrane</location>
        <topology evidence="8">Multi-pass membrane protein</topology>
    </subcellularLocation>
    <subcellularLocation>
        <location evidence="1">Cell membrane</location>
        <topology evidence="1">Multi-pass membrane protein</topology>
    </subcellularLocation>
</comment>
<evidence type="ECO:0000256" key="7">
    <source>
        <dbReference type="ARBA" id="ARBA00023136"/>
    </source>
</evidence>
<dbReference type="PANTHER" id="PTHR23502">
    <property type="entry name" value="MAJOR FACILITATOR SUPERFAMILY"/>
    <property type="match status" value="1"/>
</dbReference>
<keyword evidence="8" id="KW-0997">Cell inner membrane</keyword>
<name>A0A1Q9AU63_9HYPH</name>
<sequence>MQPAKRSARYESFLIFLAPLINSVAGIAIDLYAPSLPAIGREFSVSAEMMQNTISITLISYAVGQIFFGFMADARGRRPSIIFGLSVFVAGSLLAVVATSIETLMFARALQGFAIGACQVVARAVLVDTVKGDRFHVAIIYLSVAFGLGPVIAPFIGGHIEENLGWRWNFALYAVYGVAVLATAFFGLRETLASTARRSIGTTLKGYLSIIVHPRFLAAVTLLSASFTTFLIWNVIGPYILQDRLGHGPAFFGTTALMVGVAYLGATLVNRALVSTFDNQTRLIGGLALFAIGTIVTALGGASIQLPFVLSGTIIVACAQGFIFSNSMSVSMSLFPDRAGAAASLQGCLMLVGGSIATVIINSLPITSSLSISTIFAALMIVAFVGYAGIRRTGS</sequence>
<dbReference type="InterPro" id="IPR020846">
    <property type="entry name" value="MFS_dom"/>
</dbReference>
<protein>
    <recommendedName>
        <fullName evidence="8">Bcr/CflA family efflux transporter</fullName>
    </recommendedName>
</protein>
<evidence type="ECO:0000313" key="11">
    <source>
        <dbReference type="Proteomes" id="UP000186364"/>
    </source>
</evidence>
<dbReference type="GO" id="GO:0042910">
    <property type="term" value="F:xenobiotic transmembrane transporter activity"/>
    <property type="evidence" value="ECO:0007669"/>
    <property type="project" value="InterPro"/>
</dbReference>
<feature type="transmembrane region" description="Helical" evidence="8">
    <location>
        <begin position="281"/>
        <end position="302"/>
    </location>
</feature>
<dbReference type="PRINTS" id="PR01035">
    <property type="entry name" value="TCRTETA"/>
</dbReference>
<comment type="caution">
    <text evidence="10">The sequence shown here is derived from an EMBL/GenBank/DDBJ whole genome shotgun (WGS) entry which is preliminary data.</text>
</comment>
<feature type="transmembrane region" description="Helical" evidence="8">
    <location>
        <begin position="308"/>
        <end position="327"/>
    </location>
</feature>
<dbReference type="NCBIfam" id="TIGR00710">
    <property type="entry name" value="efflux_Bcr_CflA"/>
    <property type="match status" value="1"/>
</dbReference>
<evidence type="ECO:0000256" key="5">
    <source>
        <dbReference type="ARBA" id="ARBA00022692"/>
    </source>
</evidence>
<keyword evidence="3 8" id="KW-0813">Transport</keyword>
<dbReference type="AlphaFoldDB" id="A0A1Q9AU63"/>
<dbReference type="GO" id="GO:0005886">
    <property type="term" value="C:plasma membrane"/>
    <property type="evidence" value="ECO:0007669"/>
    <property type="project" value="UniProtKB-SubCell"/>
</dbReference>
<dbReference type="PROSITE" id="PS50850">
    <property type="entry name" value="MFS"/>
    <property type="match status" value="1"/>
</dbReference>
<dbReference type="InterPro" id="IPR011701">
    <property type="entry name" value="MFS"/>
</dbReference>
<gene>
    <name evidence="10" type="ORF">BJF93_23290</name>
</gene>
<feature type="transmembrane region" description="Helical" evidence="8">
    <location>
        <begin position="12"/>
        <end position="33"/>
    </location>
</feature>